<keyword evidence="1" id="KW-0732">Signal</keyword>
<gene>
    <name evidence="2" type="ORF">JKIAZH3_G2617</name>
</gene>
<comment type="caution">
    <text evidence="2">The sequence shown here is derived from an EMBL/GenBank/DDBJ whole genome shotgun (WGS) entry which is preliminary data.</text>
</comment>
<evidence type="ECO:0000313" key="2">
    <source>
        <dbReference type="EMBL" id="CAD6943443.1"/>
    </source>
</evidence>
<keyword evidence="3" id="KW-1185">Reference proteome</keyword>
<organism evidence="2 3">
    <name type="scientific">Tilletia caries</name>
    <name type="common">wheat bunt fungus</name>
    <dbReference type="NCBI Taxonomy" id="13290"/>
    <lineage>
        <taxon>Eukaryota</taxon>
        <taxon>Fungi</taxon>
        <taxon>Dikarya</taxon>
        <taxon>Basidiomycota</taxon>
        <taxon>Ustilaginomycotina</taxon>
        <taxon>Exobasidiomycetes</taxon>
        <taxon>Tilletiales</taxon>
        <taxon>Tilletiaceae</taxon>
        <taxon>Tilletia</taxon>
    </lineage>
</organism>
<proteinExistence type="predicted"/>
<protein>
    <submittedName>
        <fullName evidence="2">Uncharacterized protein</fullName>
    </submittedName>
</protein>
<evidence type="ECO:0000313" key="3">
    <source>
        <dbReference type="Proteomes" id="UP000836402"/>
    </source>
</evidence>
<feature type="signal peptide" evidence="1">
    <location>
        <begin position="1"/>
        <end position="26"/>
    </location>
</feature>
<evidence type="ECO:0000256" key="1">
    <source>
        <dbReference type="SAM" id="SignalP"/>
    </source>
</evidence>
<accession>A0ABN7J3V2</accession>
<dbReference type="EMBL" id="CAJHJG010004697">
    <property type="protein sequence ID" value="CAD6943443.1"/>
    <property type="molecule type" value="Genomic_DNA"/>
</dbReference>
<dbReference type="Proteomes" id="UP000836402">
    <property type="component" value="Unassembled WGS sequence"/>
</dbReference>
<name>A0ABN7J3V2_9BASI</name>
<sequence length="119" mass="13536">MQISSSSFLFAFPLLLLLCSVAVTSAASIRRPGSIGSYDAPEFFDKDLKDKPEWLLKYHYEISKQRLENIRDMIGKLRTGHGAGADKEPFIRKLVDDYRVTYDLIVDISNELSATRLHL</sequence>
<reference evidence="2" key="1">
    <citation type="submission" date="2020-10" db="EMBL/GenBank/DDBJ databases">
        <authorList>
            <person name="Sedaghatjoo S."/>
        </authorList>
    </citation>
    <scope>NUCLEOTIDE SEQUENCE</scope>
    <source>
        <strain evidence="2">AZH3</strain>
    </source>
</reference>
<feature type="chain" id="PRO_5045351173" evidence="1">
    <location>
        <begin position="27"/>
        <end position="119"/>
    </location>
</feature>